<dbReference type="EMBL" id="BTGC01000003">
    <property type="protein sequence ID" value="GMM50157.1"/>
    <property type="molecule type" value="Genomic_DNA"/>
</dbReference>
<feature type="compositionally biased region" description="Polar residues" evidence="1">
    <location>
        <begin position="340"/>
        <end position="355"/>
    </location>
</feature>
<dbReference type="AlphaFoldDB" id="A0AAV5RGE0"/>
<feature type="region of interest" description="Disordered" evidence="1">
    <location>
        <begin position="188"/>
        <end position="306"/>
    </location>
</feature>
<evidence type="ECO:0000313" key="3">
    <source>
        <dbReference type="Proteomes" id="UP001362899"/>
    </source>
</evidence>
<proteinExistence type="predicted"/>
<feature type="compositionally biased region" description="Polar residues" evidence="1">
    <location>
        <begin position="227"/>
        <end position="245"/>
    </location>
</feature>
<feature type="region of interest" description="Disordered" evidence="1">
    <location>
        <begin position="320"/>
        <end position="401"/>
    </location>
</feature>
<evidence type="ECO:0000313" key="2">
    <source>
        <dbReference type="EMBL" id="GMM50157.1"/>
    </source>
</evidence>
<evidence type="ECO:0008006" key="4">
    <source>
        <dbReference type="Google" id="ProtNLM"/>
    </source>
</evidence>
<accession>A0AAV5RGE0</accession>
<keyword evidence="3" id="KW-1185">Reference proteome</keyword>
<comment type="caution">
    <text evidence="2">The sequence shown here is derived from an EMBL/GenBank/DDBJ whole genome shotgun (WGS) entry which is preliminary data.</text>
</comment>
<name>A0AAV5RGE0_STABA</name>
<gene>
    <name evidence="2" type="ORF">DASB73_011150</name>
</gene>
<protein>
    <recommendedName>
        <fullName evidence="4">DNA polymerase delta subunit 3</fullName>
    </recommendedName>
</protein>
<feature type="compositionally biased region" description="Acidic residues" evidence="1">
    <location>
        <begin position="258"/>
        <end position="277"/>
    </location>
</feature>
<feature type="compositionally biased region" description="Polar residues" evidence="1">
    <location>
        <begin position="206"/>
        <end position="215"/>
    </location>
</feature>
<reference evidence="2 3" key="1">
    <citation type="journal article" date="2023" name="Elife">
        <title>Identification of key yeast species and microbe-microbe interactions impacting larval growth of Drosophila in the wild.</title>
        <authorList>
            <person name="Mure A."/>
            <person name="Sugiura Y."/>
            <person name="Maeda R."/>
            <person name="Honda K."/>
            <person name="Sakurai N."/>
            <person name="Takahashi Y."/>
            <person name="Watada M."/>
            <person name="Katoh T."/>
            <person name="Gotoh A."/>
            <person name="Gotoh Y."/>
            <person name="Taniguchi I."/>
            <person name="Nakamura K."/>
            <person name="Hayashi T."/>
            <person name="Katayama T."/>
            <person name="Uemura T."/>
            <person name="Hattori Y."/>
        </authorList>
    </citation>
    <scope>NUCLEOTIDE SEQUENCE [LARGE SCALE GENOMIC DNA]</scope>
    <source>
        <strain evidence="2 3">SB-73</strain>
    </source>
</reference>
<dbReference type="Proteomes" id="UP001362899">
    <property type="component" value="Unassembled WGS sequence"/>
</dbReference>
<sequence>MDNQQEASDTKSVEIHTYLEEQLLGEKCVVTPLIASLKLGVAIEQARKQFQSFLDEHQEDLDAEYNIIERTSTGMTIRRISKAEYSPEIHIDAIIAMLSPSTIGKEAMRAVVNRDTCRAFIEKDNQALKECGLYPNFKDIELKPDGFVGPAKGIWQIYVDSLAKRKQEEEAQRIRIAEQRLKREALEKEKKANKRGGNKKKKQEPPTLTTNSTDSQQKKPDIKSEAKSNLQDESTKTAKPTNTIKTEPKKSIQHISASEDEDEAETADNNVEVEEEQIQPQYEVTASVKNEPAQSTEIKSNAKKRSYEVVEVDEDGFEVRSQKLFVDDEPSPPPAAPIEKNQTTAIKSTNSSSASGDVKPNPGTSSASGTPAADKPKKPLVKKVPKLNQRGIQSFFKPMKK</sequence>
<organism evidence="2 3">
    <name type="scientific">Starmerella bacillaris</name>
    <name type="common">Yeast</name>
    <name type="synonym">Candida zemplinina</name>
    <dbReference type="NCBI Taxonomy" id="1247836"/>
    <lineage>
        <taxon>Eukaryota</taxon>
        <taxon>Fungi</taxon>
        <taxon>Dikarya</taxon>
        <taxon>Ascomycota</taxon>
        <taxon>Saccharomycotina</taxon>
        <taxon>Dipodascomycetes</taxon>
        <taxon>Dipodascales</taxon>
        <taxon>Trichomonascaceae</taxon>
        <taxon>Starmerella</taxon>
    </lineage>
</organism>
<feature type="compositionally biased region" description="Basic and acidic residues" evidence="1">
    <location>
        <begin position="216"/>
        <end position="226"/>
    </location>
</feature>
<evidence type="ECO:0000256" key="1">
    <source>
        <dbReference type="SAM" id="MobiDB-lite"/>
    </source>
</evidence>
<feature type="compositionally biased region" description="Polar residues" evidence="1">
    <location>
        <begin position="278"/>
        <end position="299"/>
    </location>
</feature>
<feature type="compositionally biased region" description="Basic residues" evidence="1">
    <location>
        <begin position="191"/>
        <end position="202"/>
    </location>
</feature>